<dbReference type="Proteomes" id="UP001148662">
    <property type="component" value="Unassembled WGS sequence"/>
</dbReference>
<organism evidence="1 2">
    <name type="scientific">Phlebia brevispora</name>
    <dbReference type="NCBI Taxonomy" id="194682"/>
    <lineage>
        <taxon>Eukaryota</taxon>
        <taxon>Fungi</taxon>
        <taxon>Dikarya</taxon>
        <taxon>Basidiomycota</taxon>
        <taxon>Agaricomycotina</taxon>
        <taxon>Agaricomycetes</taxon>
        <taxon>Polyporales</taxon>
        <taxon>Meruliaceae</taxon>
        <taxon>Phlebia</taxon>
    </lineage>
</organism>
<gene>
    <name evidence="1" type="ORF">NM688_g2300</name>
</gene>
<accession>A0ACC1T970</accession>
<reference evidence="1" key="1">
    <citation type="submission" date="2022-07" db="EMBL/GenBank/DDBJ databases">
        <title>Genome Sequence of Phlebia brevispora.</title>
        <authorList>
            <person name="Buettner E."/>
        </authorList>
    </citation>
    <scope>NUCLEOTIDE SEQUENCE</scope>
    <source>
        <strain evidence="1">MPL23</strain>
    </source>
</reference>
<dbReference type="EMBL" id="JANHOG010000286">
    <property type="protein sequence ID" value="KAJ3555934.1"/>
    <property type="molecule type" value="Genomic_DNA"/>
</dbReference>
<keyword evidence="2" id="KW-1185">Reference proteome</keyword>
<evidence type="ECO:0000313" key="2">
    <source>
        <dbReference type="Proteomes" id="UP001148662"/>
    </source>
</evidence>
<sequence>MRLFTVAASFAAFVLPSFAQQIWDVYTTTWDRQKLFTYDNLGPNPINFVTPGAIGQADIVINDNQGYQSIWGHGGALTDSSASLLIYMKDNNPSNYWSLLGYLFDPTDGDGGAGLTYVRVPLGASDFSASSYTYDDSWQDTSLNDFNINMTPSEVFTILNDIKGINPYLKPGWMKDSGSINGGNFLDQYTQTYANYLLKCLQGFQSHGITAYAIGIQNEPMNSNPSYPTCKVSQQQEANVATALRSLMNSNGFSGTRIIAFDHNWSDAGDYAVDVVSLAPNAFDGVAFHCYGGSVSDQDTFHSAYPQKEIYFTECTGSMGSDWWSDIKWYMDNLYIGALEHNSHNALMWNLVLDPNGWPELPSSGSCRNPSCRGIVTMSGTSWTVNQEFYAMAQASKAIVPKDVNGPWGKRIGVTVGGSLSWALRVGAYVTGRVNPSDWLRYSIVVLNWDDSASTTWNPQDVTATIEFRGMQATYTFPVRGHHALVPAAVNATATNGTAIPSYTATVSFVPSASTSIASASASTAAHAPTSTNATITHASVPASSPISPVVKIRGANWFNF</sequence>
<comment type="caution">
    <text evidence="1">The sequence shown here is derived from an EMBL/GenBank/DDBJ whole genome shotgun (WGS) entry which is preliminary data.</text>
</comment>
<protein>
    <submittedName>
        <fullName evidence="1">Uncharacterized protein</fullName>
    </submittedName>
</protein>
<proteinExistence type="predicted"/>
<evidence type="ECO:0000313" key="1">
    <source>
        <dbReference type="EMBL" id="KAJ3555934.1"/>
    </source>
</evidence>
<name>A0ACC1T970_9APHY</name>